<organism evidence="3 4">
    <name type="scientific">Pseudonocardia kunmingensis</name>
    <dbReference type="NCBI Taxonomy" id="630975"/>
    <lineage>
        <taxon>Bacteria</taxon>
        <taxon>Bacillati</taxon>
        <taxon>Actinomycetota</taxon>
        <taxon>Actinomycetes</taxon>
        <taxon>Pseudonocardiales</taxon>
        <taxon>Pseudonocardiaceae</taxon>
        <taxon>Pseudonocardia</taxon>
    </lineage>
</organism>
<name>A0A543DLM1_9PSEU</name>
<dbReference type="Gene3D" id="3.90.920.10">
    <property type="entry name" value="DNA primase, PRIM domain"/>
    <property type="match status" value="1"/>
</dbReference>
<reference evidence="3 4" key="1">
    <citation type="submission" date="2019-06" db="EMBL/GenBank/DDBJ databases">
        <title>Sequencing the genomes of 1000 actinobacteria strains.</title>
        <authorList>
            <person name="Klenk H.-P."/>
        </authorList>
    </citation>
    <scope>NUCLEOTIDE SEQUENCE [LARGE SCALE GENOMIC DNA]</scope>
    <source>
        <strain evidence="3 4">DSM 45301</strain>
    </source>
</reference>
<keyword evidence="4" id="KW-1185">Reference proteome</keyword>
<evidence type="ECO:0000259" key="1">
    <source>
        <dbReference type="Pfam" id="PF13298"/>
    </source>
</evidence>
<comment type="caution">
    <text evidence="3">The sequence shown here is derived from an EMBL/GenBank/DDBJ whole genome shotgun (WGS) entry which is preliminary data.</text>
</comment>
<dbReference type="AlphaFoldDB" id="A0A543DLM1"/>
<evidence type="ECO:0000259" key="2">
    <source>
        <dbReference type="Pfam" id="PF21686"/>
    </source>
</evidence>
<feature type="domain" description="DNA ligase D 3'-phosphoesterase" evidence="1">
    <location>
        <begin position="49"/>
        <end position="156"/>
    </location>
</feature>
<feature type="domain" description="DNA ligase D polymerase" evidence="2">
    <location>
        <begin position="274"/>
        <end position="528"/>
    </location>
</feature>
<dbReference type="PANTHER" id="PTHR42705:SF2">
    <property type="entry name" value="BIFUNCTIONAL NON-HOMOLOGOUS END JOINING PROTEIN LIGD"/>
    <property type="match status" value="1"/>
</dbReference>
<dbReference type="InterPro" id="IPR014145">
    <property type="entry name" value="LigD_pol_dom"/>
</dbReference>
<dbReference type="Pfam" id="PF13298">
    <property type="entry name" value="LigD_N"/>
    <property type="match status" value="1"/>
</dbReference>
<accession>A0A543DLM1</accession>
<evidence type="ECO:0000313" key="3">
    <source>
        <dbReference type="EMBL" id="TQM10155.1"/>
    </source>
</evidence>
<evidence type="ECO:0000313" key="4">
    <source>
        <dbReference type="Proteomes" id="UP000315677"/>
    </source>
</evidence>
<dbReference type="NCBIfam" id="TIGR02777">
    <property type="entry name" value="LigD_PE_dom"/>
    <property type="match status" value="1"/>
</dbReference>
<proteinExistence type="predicted"/>
<gene>
    <name evidence="3" type="ORF">FB558_5939</name>
</gene>
<protein>
    <submittedName>
        <fullName evidence="3">Bifunctional non-homologous end joining protein LigD</fullName>
    </submittedName>
</protein>
<dbReference type="PANTHER" id="PTHR42705">
    <property type="entry name" value="BIFUNCTIONAL NON-HOMOLOGOUS END JOINING PROTEIN LIGD"/>
    <property type="match status" value="1"/>
</dbReference>
<dbReference type="EMBL" id="VFPA01000003">
    <property type="protein sequence ID" value="TQM10155.1"/>
    <property type="molecule type" value="Genomic_DNA"/>
</dbReference>
<dbReference type="Pfam" id="PF21686">
    <property type="entry name" value="LigD_Prim-Pol"/>
    <property type="match status" value="1"/>
</dbReference>
<sequence>MARERSGYPAGMTDQRDRLATYRSMRDFSATPEPAGGDAAPGTGRFVVQRHRARRLHYDVRLEVDGVLASWAVPKGPSLDPKARQLAVHVEDHPIEYFDFEGLIPRGEYGGGDVVVWDWGTWSPSGTDDPAGAIAAGELHFDVSGEKLAGRFVLVRTGKDRSGKEQWLLLHKNDDHAVAGWDPEEHPQSVKTGRTNDEVAAAPEAMWRGDRPAAEAAVDLRHPPPSWDPPTPDELAALDALGRKGRWTVQGLEVALTNLDKVLFPGRDGEPPVTKRDLVRHHAQIAPYMLPFLHDRPVNLHRYPDGVDKPGFWHKEVPSHAPEWLTQWRNEEADPGETVCYAVVDSVAALVWMANFGAVELNPWTSRLPDVHEPTWALIDVDPGERSTFSDILVLARLYRTALEHLGVVAAPKVTGKRGVQIWVPIAGGYSFSDTRGWVEKVSRAIGRTVPDMISWEWQKDRRGGRARLDYTQNAINKTLIAPYSARPAAGAPVSVPITWDELDDPDLRPDRWTVRTVLDRVREAGDPLGELVGRPQRLPEL</sequence>
<dbReference type="Proteomes" id="UP000315677">
    <property type="component" value="Unassembled WGS sequence"/>
</dbReference>
<dbReference type="InterPro" id="IPR014144">
    <property type="entry name" value="LigD_PE_domain"/>
</dbReference>
<dbReference type="InterPro" id="IPR052171">
    <property type="entry name" value="NHEJ_LigD"/>
</dbReference>